<dbReference type="SMART" id="SM00360">
    <property type="entry name" value="RRM"/>
    <property type="match status" value="1"/>
</dbReference>
<dbReference type="PANTHER" id="PTHR17204:SF25">
    <property type="entry name" value="RRM DOMAIN-CONTAINING PROTEIN"/>
    <property type="match status" value="1"/>
</dbReference>
<keyword evidence="11" id="KW-1185">Reference proteome</keyword>
<dbReference type="Pfam" id="PF00076">
    <property type="entry name" value="RRM_1"/>
    <property type="match status" value="1"/>
</dbReference>
<protein>
    <recommendedName>
        <fullName evidence="9">RRM domain-containing protein</fullName>
    </recommendedName>
</protein>
<evidence type="ECO:0000256" key="8">
    <source>
        <dbReference type="SAM" id="MobiDB-lite"/>
    </source>
</evidence>
<dbReference type="Pfam" id="PF05391">
    <property type="entry name" value="Lsm_interact"/>
    <property type="match status" value="1"/>
</dbReference>
<evidence type="ECO:0000259" key="9">
    <source>
        <dbReference type="PROSITE" id="PS50102"/>
    </source>
</evidence>
<evidence type="ECO:0000256" key="5">
    <source>
        <dbReference type="ARBA" id="ARBA00023187"/>
    </source>
</evidence>
<comment type="subcellular location">
    <subcellularLocation>
        <location evidence="1">Nucleus</location>
    </subcellularLocation>
</comment>
<accession>A0AAD3HNH9</accession>
<gene>
    <name evidence="10" type="ORF">Agub_g9748</name>
</gene>
<keyword evidence="6" id="KW-0539">Nucleus</keyword>
<proteinExistence type="predicted"/>
<keyword evidence="4 7" id="KW-0694">RNA-binding</keyword>
<feature type="compositionally biased region" description="Gly residues" evidence="8">
    <location>
        <begin position="945"/>
        <end position="959"/>
    </location>
</feature>
<feature type="domain" description="RRM" evidence="9">
    <location>
        <begin position="757"/>
        <end position="836"/>
    </location>
</feature>
<feature type="region of interest" description="Disordered" evidence="8">
    <location>
        <begin position="1"/>
        <end position="66"/>
    </location>
</feature>
<dbReference type="Pfam" id="PF05843">
    <property type="entry name" value="Suf"/>
    <property type="match status" value="1"/>
</dbReference>
<feature type="region of interest" description="Disordered" evidence="8">
    <location>
        <begin position="834"/>
        <end position="966"/>
    </location>
</feature>
<feature type="compositionally biased region" description="Gly residues" evidence="8">
    <location>
        <begin position="840"/>
        <end position="853"/>
    </location>
</feature>
<name>A0AAD3HNH9_9CHLO</name>
<dbReference type="Gene3D" id="1.25.40.10">
    <property type="entry name" value="Tetratricopeptide repeat domain"/>
    <property type="match status" value="2"/>
</dbReference>
<dbReference type="GO" id="GO:0006397">
    <property type="term" value="P:mRNA processing"/>
    <property type="evidence" value="ECO:0007669"/>
    <property type="project" value="UniProtKB-KW"/>
</dbReference>
<feature type="compositionally biased region" description="Acidic residues" evidence="8">
    <location>
        <begin position="883"/>
        <end position="893"/>
    </location>
</feature>
<evidence type="ECO:0000256" key="1">
    <source>
        <dbReference type="ARBA" id="ARBA00004123"/>
    </source>
</evidence>
<dbReference type="SUPFAM" id="SSF48452">
    <property type="entry name" value="TPR-like"/>
    <property type="match status" value="1"/>
</dbReference>
<dbReference type="EMBL" id="BMAR01000021">
    <property type="protein sequence ID" value="GFR47944.1"/>
    <property type="molecule type" value="Genomic_DNA"/>
</dbReference>
<feature type="compositionally biased region" description="Gly residues" evidence="8">
    <location>
        <begin position="894"/>
        <end position="905"/>
    </location>
</feature>
<evidence type="ECO:0000256" key="7">
    <source>
        <dbReference type="PROSITE-ProRule" id="PRU00176"/>
    </source>
</evidence>
<keyword evidence="2" id="KW-0507">mRNA processing</keyword>
<dbReference type="PROSITE" id="PS50102">
    <property type="entry name" value="RRM"/>
    <property type="match status" value="1"/>
</dbReference>
<feature type="region of interest" description="Disordered" evidence="8">
    <location>
        <begin position="617"/>
        <end position="674"/>
    </location>
</feature>
<evidence type="ECO:0000313" key="11">
    <source>
        <dbReference type="Proteomes" id="UP001054857"/>
    </source>
</evidence>
<keyword evidence="5" id="KW-0508">mRNA splicing</keyword>
<dbReference type="Gene3D" id="3.30.70.330">
    <property type="match status" value="1"/>
</dbReference>
<feature type="compositionally biased region" description="Gly residues" evidence="8">
    <location>
        <begin position="860"/>
        <end position="882"/>
    </location>
</feature>
<feature type="region of interest" description="Disordered" evidence="8">
    <location>
        <begin position="686"/>
        <end position="750"/>
    </location>
</feature>
<keyword evidence="3" id="KW-0677">Repeat</keyword>
<feature type="compositionally biased region" description="Acidic residues" evidence="8">
    <location>
        <begin position="54"/>
        <end position="66"/>
    </location>
</feature>
<dbReference type="GO" id="GO:0008380">
    <property type="term" value="P:RNA splicing"/>
    <property type="evidence" value="ECO:0007669"/>
    <property type="project" value="UniProtKB-KW"/>
</dbReference>
<evidence type="ECO:0000256" key="2">
    <source>
        <dbReference type="ARBA" id="ARBA00022664"/>
    </source>
</evidence>
<reference evidence="10 11" key="1">
    <citation type="journal article" date="2021" name="Sci. Rep.">
        <title>Genome sequencing of the multicellular alga Astrephomene provides insights into convergent evolution of germ-soma differentiation.</title>
        <authorList>
            <person name="Yamashita S."/>
            <person name="Yamamoto K."/>
            <person name="Matsuzaki R."/>
            <person name="Suzuki S."/>
            <person name="Yamaguchi H."/>
            <person name="Hirooka S."/>
            <person name="Minakuchi Y."/>
            <person name="Miyagishima S."/>
            <person name="Kawachi M."/>
            <person name="Toyoda A."/>
            <person name="Nozaki H."/>
        </authorList>
    </citation>
    <scope>NUCLEOTIDE SEQUENCE [LARGE SCALE GENOMIC DNA]</scope>
    <source>
        <strain evidence="10 11">NIES-4017</strain>
    </source>
</reference>
<dbReference type="AlphaFoldDB" id="A0AAD3HNH9"/>
<comment type="caution">
    <text evidence="10">The sequence shown here is derived from an EMBL/GenBank/DDBJ whole genome shotgun (WGS) entry which is preliminary data.</text>
</comment>
<dbReference type="GO" id="GO:0003723">
    <property type="term" value="F:RNA binding"/>
    <property type="evidence" value="ECO:0007669"/>
    <property type="project" value="UniProtKB-UniRule"/>
</dbReference>
<dbReference type="GO" id="GO:0005634">
    <property type="term" value="C:nucleus"/>
    <property type="evidence" value="ECO:0007669"/>
    <property type="project" value="UniProtKB-SubCell"/>
</dbReference>
<evidence type="ECO:0000256" key="6">
    <source>
        <dbReference type="ARBA" id="ARBA00023242"/>
    </source>
</evidence>
<dbReference type="InterPro" id="IPR011990">
    <property type="entry name" value="TPR-like_helical_dom_sf"/>
</dbReference>
<dbReference type="InterPro" id="IPR008847">
    <property type="entry name" value="Suf"/>
</dbReference>
<dbReference type="PANTHER" id="PTHR17204">
    <property type="entry name" value="PRE-MRNA PROCESSING PROTEIN PRP39-RELATED"/>
    <property type="match status" value="1"/>
</dbReference>
<feature type="compositionally biased region" description="Low complexity" evidence="8">
    <location>
        <begin position="690"/>
        <end position="701"/>
    </location>
</feature>
<organism evidence="10 11">
    <name type="scientific">Astrephomene gubernaculifera</name>
    <dbReference type="NCBI Taxonomy" id="47775"/>
    <lineage>
        <taxon>Eukaryota</taxon>
        <taxon>Viridiplantae</taxon>
        <taxon>Chlorophyta</taxon>
        <taxon>core chlorophytes</taxon>
        <taxon>Chlorophyceae</taxon>
        <taxon>CS clade</taxon>
        <taxon>Chlamydomonadales</taxon>
        <taxon>Astrephomenaceae</taxon>
        <taxon>Astrephomene</taxon>
    </lineage>
</organism>
<evidence type="ECO:0000313" key="10">
    <source>
        <dbReference type="EMBL" id="GFR47944.1"/>
    </source>
</evidence>
<dbReference type="InterPro" id="IPR012677">
    <property type="entry name" value="Nucleotide-bd_a/b_plait_sf"/>
</dbReference>
<evidence type="ECO:0000256" key="4">
    <source>
        <dbReference type="ARBA" id="ARBA00022884"/>
    </source>
</evidence>
<dbReference type="SUPFAM" id="SSF54928">
    <property type="entry name" value="RNA-binding domain, RBD"/>
    <property type="match status" value="1"/>
</dbReference>
<dbReference type="InterPro" id="IPR000504">
    <property type="entry name" value="RRM_dom"/>
</dbReference>
<dbReference type="InterPro" id="IPR035979">
    <property type="entry name" value="RBD_domain_sf"/>
</dbReference>
<dbReference type="Proteomes" id="UP001054857">
    <property type="component" value="Unassembled WGS sequence"/>
</dbReference>
<evidence type="ECO:0000256" key="3">
    <source>
        <dbReference type="ARBA" id="ARBA00022737"/>
    </source>
</evidence>
<dbReference type="InterPro" id="IPR003107">
    <property type="entry name" value="HAT"/>
</dbReference>
<feature type="compositionally biased region" description="Basic and acidic residues" evidence="8">
    <location>
        <begin position="617"/>
        <end position="649"/>
    </location>
</feature>
<dbReference type="InterPro" id="IPR008669">
    <property type="entry name" value="LSM_interact"/>
</dbReference>
<dbReference type="SMART" id="SM00386">
    <property type="entry name" value="HAT"/>
    <property type="match status" value="6"/>
</dbReference>
<feature type="compositionally biased region" description="Basic and acidic residues" evidence="8">
    <location>
        <begin position="709"/>
        <end position="733"/>
    </location>
</feature>
<sequence>MVEVEELGTVAPKGDQALGDNAEPSAGVDAQKEQGGNNASVPDHIESDGSSSDDGSEDSDDSSGDIDVDAETAQKLMTLEHELQTNPTYEKHLEYITLLRETPGLRTRLRDAYEAFAASFPLSAELWLGWVNDELAGGAVAEPEQVSWLLGLLRRAATRDYLAPGVWELYLDVAHDLDPAVRELQPEGVERYRSLCEEALAAAGLHLGEGHRIWDKYRKFELAVEAKLAAAAGAAGGGGGAASRQQDRVRALYQRQLQVPLQDGSATLEEYKAWEAGHGKSVPAHVAKAAEKAREAADVRAGCEAAVAPDLPYDVTKLGAFMSYINMEQKGGDAARVQVVYERAVAAFPLTHSLWLQYGQYLETHTKLPGPINDVYGRAVRNCPWVGAVWERAIRALDRTAAPQEAVDEVYGRALQAGLQNPEDVLSVVLARLDFLRRRAVEAGATATSTAAASAAACAALREAFQAASELMMSHFPDYLDRSLRLPAYWAHCEEHVAGSVAAAREVWEGAIKGGLGRFAEVWEAYIGMERAGRRIKEARALYKRCYSRRFEEDGQLRLCHAWLRFEREEGSADDYLQALLKVEPILEENAAAAVAAADPAAAAAAKAAVQRAKNLSKEEMRAMRQAKDPNFLKESKETKTKKDKDVKGGKVAKRVRQDDGQGTLAPAEGDDIATLEPAKRVRMHEPEPAADAAPQAAAADPDGDAEMGEQHEEAAAHEDHAEAVSGGDHDAGEAAGPGPGTKAAQGAARPHYTDKLTVFIKGLRTAVKDEELAAFLRQHVPDGVKDIRVPRDHETGQARGFAYVECSSREALDKAVSLNGSSFQGLQLFIAESKPPGHAGPGGRGGGRGRFGGAPPPGGRGTFRGRGRGFGGRGAGGGGEGGNEDAEMEDVGEGGGRGGRGGSRGGRHPGLGHPRGRGQMRTHLQMAQGTKPPTALVPRSVQLGGSGGAAAEGGGGSGQPLSNDDFRKMLLAGKK</sequence>